<feature type="chain" id="PRO_5003123138" description="Peptidase A1 domain-containing protein" evidence="2">
    <location>
        <begin position="19"/>
        <end position="377"/>
    </location>
</feature>
<dbReference type="EMBL" id="GL377652">
    <property type="protein sequence ID" value="EFJ10669.1"/>
    <property type="molecule type" value="Genomic_DNA"/>
</dbReference>
<dbReference type="InParanoid" id="D8SYB0"/>
<gene>
    <name evidence="4" type="ORF">SELMODRAFT_427034</name>
</gene>
<dbReference type="InterPro" id="IPR001461">
    <property type="entry name" value="Aspartic_peptidase_A1"/>
</dbReference>
<evidence type="ECO:0000256" key="2">
    <source>
        <dbReference type="SAM" id="SignalP"/>
    </source>
</evidence>
<organism evidence="5">
    <name type="scientific">Selaginella moellendorffii</name>
    <name type="common">Spikemoss</name>
    <dbReference type="NCBI Taxonomy" id="88036"/>
    <lineage>
        <taxon>Eukaryota</taxon>
        <taxon>Viridiplantae</taxon>
        <taxon>Streptophyta</taxon>
        <taxon>Embryophyta</taxon>
        <taxon>Tracheophyta</taxon>
        <taxon>Lycopodiopsida</taxon>
        <taxon>Selaginellales</taxon>
        <taxon>Selaginellaceae</taxon>
        <taxon>Selaginella</taxon>
    </lineage>
</organism>
<dbReference type="PANTHER" id="PTHR47965:SF63">
    <property type="entry name" value="OS01G0937200 PROTEIN"/>
    <property type="match status" value="1"/>
</dbReference>
<evidence type="ECO:0000313" key="5">
    <source>
        <dbReference type="Proteomes" id="UP000001514"/>
    </source>
</evidence>
<sequence>MVLVHLFLLLSLIAVSSGATIVARLNPGGTRVSLSVGTPPQKQLLAVDLNAETSWLPCGKNSSFEPGKSSTFSPLPCSSNACSGHCSTNKCLLPISPKTSVPAFQETLTGFTAPAGAKGTAIFGCAAGKSVGVAALSKNSLALPLQIASSFSVPRKFALCLSPDSPSSLFFGDDSSIIIGGINISSLVSFVPFVSNPVFPSRYYLDLRTIQTDFSDLKLDPSLFSINPKTGIGGLTLSSTNRYTKVPTPVYAAIAQSFKKYATAFNISIVPAQNLPFDLCFNASGMNFNRLGPVFPAIQLIFRNNIPWNLVGSRVIEFFRGNAIGCLAIQSAGDPPATSSIGLFHQFDNLLYFDLAQTRFGFVDRSLHILRQSCKFS</sequence>
<dbReference type="HOGENOM" id="CLU_734465_0_0_1"/>
<reference evidence="4 5" key="1">
    <citation type="journal article" date="2011" name="Science">
        <title>The Selaginella genome identifies genetic changes associated with the evolution of vascular plants.</title>
        <authorList>
            <person name="Banks J.A."/>
            <person name="Nishiyama T."/>
            <person name="Hasebe M."/>
            <person name="Bowman J.L."/>
            <person name="Gribskov M."/>
            <person name="dePamphilis C."/>
            <person name="Albert V.A."/>
            <person name="Aono N."/>
            <person name="Aoyama T."/>
            <person name="Ambrose B.A."/>
            <person name="Ashton N.W."/>
            <person name="Axtell M.J."/>
            <person name="Barker E."/>
            <person name="Barker M.S."/>
            <person name="Bennetzen J.L."/>
            <person name="Bonawitz N.D."/>
            <person name="Chapple C."/>
            <person name="Cheng C."/>
            <person name="Correa L.G."/>
            <person name="Dacre M."/>
            <person name="DeBarry J."/>
            <person name="Dreyer I."/>
            <person name="Elias M."/>
            <person name="Engstrom E.M."/>
            <person name="Estelle M."/>
            <person name="Feng L."/>
            <person name="Finet C."/>
            <person name="Floyd S.K."/>
            <person name="Frommer W.B."/>
            <person name="Fujita T."/>
            <person name="Gramzow L."/>
            <person name="Gutensohn M."/>
            <person name="Harholt J."/>
            <person name="Hattori M."/>
            <person name="Heyl A."/>
            <person name="Hirai T."/>
            <person name="Hiwatashi Y."/>
            <person name="Ishikawa M."/>
            <person name="Iwata M."/>
            <person name="Karol K.G."/>
            <person name="Koehler B."/>
            <person name="Kolukisaoglu U."/>
            <person name="Kubo M."/>
            <person name="Kurata T."/>
            <person name="Lalonde S."/>
            <person name="Li K."/>
            <person name="Li Y."/>
            <person name="Litt A."/>
            <person name="Lyons E."/>
            <person name="Manning G."/>
            <person name="Maruyama T."/>
            <person name="Michael T.P."/>
            <person name="Mikami K."/>
            <person name="Miyazaki S."/>
            <person name="Morinaga S."/>
            <person name="Murata T."/>
            <person name="Mueller-Roeber B."/>
            <person name="Nelson D.R."/>
            <person name="Obara M."/>
            <person name="Oguri Y."/>
            <person name="Olmstead R.G."/>
            <person name="Onodera N."/>
            <person name="Petersen B.L."/>
            <person name="Pils B."/>
            <person name="Prigge M."/>
            <person name="Rensing S.A."/>
            <person name="Riano-Pachon D.M."/>
            <person name="Roberts A.W."/>
            <person name="Sato Y."/>
            <person name="Scheller H.V."/>
            <person name="Schulz B."/>
            <person name="Schulz C."/>
            <person name="Shakirov E.V."/>
            <person name="Shibagaki N."/>
            <person name="Shinohara N."/>
            <person name="Shippen D.E."/>
            <person name="Soerensen I."/>
            <person name="Sotooka R."/>
            <person name="Sugimoto N."/>
            <person name="Sugita M."/>
            <person name="Sumikawa N."/>
            <person name="Tanurdzic M."/>
            <person name="Theissen G."/>
            <person name="Ulvskov P."/>
            <person name="Wakazuki S."/>
            <person name="Weng J.K."/>
            <person name="Willats W.W."/>
            <person name="Wipf D."/>
            <person name="Wolf P.G."/>
            <person name="Yang L."/>
            <person name="Zimmer A.D."/>
            <person name="Zhu Q."/>
            <person name="Mitros T."/>
            <person name="Hellsten U."/>
            <person name="Loque D."/>
            <person name="Otillar R."/>
            <person name="Salamov A."/>
            <person name="Schmutz J."/>
            <person name="Shapiro H."/>
            <person name="Lindquist E."/>
            <person name="Lucas S."/>
            <person name="Rokhsar D."/>
            <person name="Grigoriev I.V."/>
        </authorList>
    </citation>
    <scope>NUCLEOTIDE SEQUENCE [LARGE SCALE GENOMIC DNA]</scope>
</reference>
<dbReference type="InterPro" id="IPR021109">
    <property type="entry name" value="Peptidase_aspartic_dom_sf"/>
</dbReference>
<dbReference type="InterPro" id="IPR033121">
    <property type="entry name" value="PEPTIDASE_A1"/>
</dbReference>
<keyword evidence="5" id="KW-1185">Reference proteome</keyword>
<accession>D8SYB0</accession>
<feature type="signal peptide" evidence="2">
    <location>
        <begin position="1"/>
        <end position="18"/>
    </location>
</feature>
<dbReference type="Gramene" id="EFJ10669">
    <property type="protein sequence ID" value="EFJ10669"/>
    <property type="gene ID" value="SELMODRAFT_427034"/>
</dbReference>
<evidence type="ECO:0000259" key="3">
    <source>
        <dbReference type="PROSITE" id="PS51767"/>
    </source>
</evidence>
<keyword evidence="2" id="KW-0732">Signal</keyword>
<dbReference type="eggNOG" id="KOG1339">
    <property type="taxonomic scope" value="Eukaryota"/>
</dbReference>
<dbReference type="Proteomes" id="UP000001514">
    <property type="component" value="Unassembled WGS sequence"/>
</dbReference>
<protein>
    <recommendedName>
        <fullName evidence="3">Peptidase A1 domain-containing protein</fullName>
    </recommendedName>
</protein>
<dbReference type="OrthoDB" id="1882431at2759"/>
<dbReference type="InterPro" id="IPR032799">
    <property type="entry name" value="TAXi_C"/>
</dbReference>
<dbReference type="FunCoup" id="D8SYB0">
    <property type="interactions" value="917"/>
</dbReference>
<dbReference type="PROSITE" id="PS51767">
    <property type="entry name" value="PEPTIDASE_A1"/>
    <property type="match status" value="1"/>
</dbReference>
<evidence type="ECO:0000313" key="4">
    <source>
        <dbReference type="EMBL" id="EFJ10669.1"/>
    </source>
</evidence>
<feature type="domain" description="Peptidase A1" evidence="3">
    <location>
        <begin position="30"/>
        <end position="363"/>
    </location>
</feature>
<dbReference type="Gene3D" id="2.40.70.10">
    <property type="entry name" value="Acid Proteases"/>
    <property type="match status" value="2"/>
</dbReference>
<dbReference type="InterPro" id="IPR032861">
    <property type="entry name" value="TAXi_N"/>
</dbReference>
<dbReference type="GO" id="GO:0004190">
    <property type="term" value="F:aspartic-type endopeptidase activity"/>
    <property type="evidence" value="ECO:0007669"/>
    <property type="project" value="InterPro"/>
</dbReference>
<name>D8SYB0_SELML</name>
<dbReference type="Pfam" id="PF14541">
    <property type="entry name" value="TAXi_C"/>
    <property type="match status" value="1"/>
</dbReference>
<evidence type="ECO:0000256" key="1">
    <source>
        <dbReference type="ARBA" id="ARBA00007447"/>
    </source>
</evidence>
<comment type="similarity">
    <text evidence="1">Belongs to the peptidase A1 family.</text>
</comment>
<dbReference type="KEGG" id="smo:SELMODRAFT_427034"/>
<dbReference type="Pfam" id="PF14543">
    <property type="entry name" value="TAXi_N"/>
    <property type="match status" value="1"/>
</dbReference>
<dbReference type="PANTHER" id="PTHR47965">
    <property type="entry name" value="ASPARTYL PROTEASE-RELATED"/>
    <property type="match status" value="1"/>
</dbReference>
<dbReference type="OMA" id="CYNTIEN"/>
<dbReference type="SUPFAM" id="SSF50630">
    <property type="entry name" value="Acid proteases"/>
    <property type="match status" value="1"/>
</dbReference>
<dbReference type="GO" id="GO:0006508">
    <property type="term" value="P:proteolysis"/>
    <property type="evidence" value="ECO:0007669"/>
    <property type="project" value="InterPro"/>
</dbReference>
<dbReference type="AlphaFoldDB" id="D8SYB0"/>
<proteinExistence type="inferred from homology"/>